<name>A0A7J7NPZ6_9MAGN</name>
<dbReference type="InterPro" id="IPR000999">
    <property type="entry name" value="RNase_III_dom"/>
</dbReference>
<dbReference type="CDD" id="cd00593">
    <property type="entry name" value="RIBOc"/>
    <property type="match status" value="1"/>
</dbReference>
<feature type="domain" description="RNase III" evidence="11">
    <location>
        <begin position="12"/>
        <end position="145"/>
    </location>
</feature>
<dbReference type="SUPFAM" id="SSF69065">
    <property type="entry name" value="RNase III domain-like"/>
    <property type="match status" value="1"/>
</dbReference>
<dbReference type="Gene3D" id="3.30.160.20">
    <property type="match status" value="2"/>
</dbReference>
<feature type="domain" description="DRBM" evidence="10">
    <location>
        <begin position="171"/>
        <end position="234"/>
    </location>
</feature>
<keyword evidence="8 9" id="KW-0694">RNA-binding</keyword>
<dbReference type="Proteomes" id="UP000541444">
    <property type="component" value="Unassembled WGS sequence"/>
</dbReference>
<dbReference type="PROSITE" id="PS50142">
    <property type="entry name" value="RNASE_3_2"/>
    <property type="match status" value="1"/>
</dbReference>
<dbReference type="GO" id="GO:0005737">
    <property type="term" value="C:cytoplasm"/>
    <property type="evidence" value="ECO:0007669"/>
    <property type="project" value="TreeGrafter"/>
</dbReference>
<dbReference type="FunFam" id="1.10.1520.10:FF:000004">
    <property type="entry name" value="Endoribonuclease dicer-like 1"/>
    <property type="match status" value="1"/>
</dbReference>
<dbReference type="InterPro" id="IPR014720">
    <property type="entry name" value="dsRBD_dom"/>
</dbReference>
<dbReference type="InterPro" id="IPR036389">
    <property type="entry name" value="RNase_III_sf"/>
</dbReference>
<sequence length="448" mass="50186">MLWEVEDVILLYKFRDPNLLIEALTHSSYPGGVSYQRLEFLGDALLGNLFANFVFIKYQDLDPGRLSLIRAANISTENLARVAVRSGLYRHLRHNANALDVQIQDFVTAIRQEGEVEQFGGKVKAPKVLADIVESVAAAIYIDLNYDLKRLWDVFQHVLEPMVTKDCLHDQPVTVLYELCQKLGKQVTFEQTRRGSKNYATAYVDGKAVGSGVSGQKHTAKLDAARLALENLQSLVPTSVEVEGSTSTKGFVEIDGAKQKLLEFCGKGRSQKPIYRWQARDVYEAVRGYEAGLRPGLSRYTALLAVLAIKKLVDMAAKILLEMKAVGFNLDVSASDILIIYIKDCSVDLALRWFRFMEQRKKPVLTFVKEFFQGLDFELEKGTASIDKEEGPSHNKRFVCSVEMQIGNDVYVVLGEERARLKDAENSAASMMLNVFQDSKNVVGIVVE</sequence>
<dbReference type="SMART" id="SM00358">
    <property type="entry name" value="DSRM"/>
    <property type="match status" value="2"/>
</dbReference>
<evidence type="ECO:0000259" key="10">
    <source>
        <dbReference type="PROSITE" id="PS50137"/>
    </source>
</evidence>
<dbReference type="InterPro" id="IPR011990">
    <property type="entry name" value="TPR-like_helical_dom_sf"/>
</dbReference>
<evidence type="ECO:0000256" key="5">
    <source>
        <dbReference type="ARBA" id="ARBA00022759"/>
    </source>
</evidence>
<evidence type="ECO:0000256" key="4">
    <source>
        <dbReference type="ARBA" id="ARBA00022723"/>
    </source>
</evidence>
<protein>
    <submittedName>
        <fullName evidence="12">Uncharacterized protein</fullName>
    </submittedName>
</protein>
<dbReference type="Gene3D" id="1.10.1520.10">
    <property type="entry name" value="Ribonuclease III domain"/>
    <property type="match status" value="1"/>
</dbReference>
<evidence type="ECO:0000256" key="1">
    <source>
        <dbReference type="ARBA" id="ARBA00001936"/>
    </source>
</evidence>
<gene>
    <name evidence="12" type="ORF">GIB67_013695</name>
</gene>
<keyword evidence="7" id="KW-0460">Magnesium</keyword>
<dbReference type="EMBL" id="JACGCM010000669">
    <property type="protein sequence ID" value="KAF6169265.1"/>
    <property type="molecule type" value="Genomic_DNA"/>
</dbReference>
<dbReference type="SUPFAM" id="SSF54768">
    <property type="entry name" value="dsRNA-binding domain-like"/>
    <property type="match status" value="2"/>
</dbReference>
<dbReference type="Pfam" id="PF00035">
    <property type="entry name" value="dsrm"/>
    <property type="match status" value="2"/>
</dbReference>
<dbReference type="GO" id="GO:0030422">
    <property type="term" value="P:siRNA processing"/>
    <property type="evidence" value="ECO:0007669"/>
    <property type="project" value="TreeGrafter"/>
</dbReference>
<dbReference type="PROSITE" id="PS50137">
    <property type="entry name" value="DS_RBD"/>
    <property type="match status" value="1"/>
</dbReference>
<dbReference type="GO" id="GO:0005634">
    <property type="term" value="C:nucleus"/>
    <property type="evidence" value="ECO:0007669"/>
    <property type="project" value="TreeGrafter"/>
</dbReference>
<evidence type="ECO:0000256" key="7">
    <source>
        <dbReference type="ARBA" id="ARBA00022842"/>
    </source>
</evidence>
<proteinExistence type="predicted"/>
<dbReference type="PROSITE" id="PS00517">
    <property type="entry name" value="RNASE_3_1"/>
    <property type="match status" value="1"/>
</dbReference>
<comment type="cofactor">
    <cofactor evidence="2">
        <name>Mg(2+)</name>
        <dbReference type="ChEBI" id="CHEBI:18420"/>
    </cofactor>
</comment>
<dbReference type="Gene3D" id="1.25.40.10">
    <property type="entry name" value="Tetratricopeptide repeat domain"/>
    <property type="match status" value="1"/>
</dbReference>
<keyword evidence="4" id="KW-0479">Metal-binding</keyword>
<dbReference type="GO" id="GO:0004525">
    <property type="term" value="F:ribonuclease III activity"/>
    <property type="evidence" value="ECO:0007669"/>
    <property type="project" value="InterPro"/>
</dbReference>
<evidence type="ECO:0000256" key="6">
    <source>
        <dbReference type="ARBA" id="ARBA00022801"/>
    </source>
</evidence>
<dbReference type="SMART" id="SM00535">
    <property type="entry name" value="RIBOc"/>
    <property type="match status" value="1"/>
</dbReference>
<organism evidence="12 13">
    <name type="scientific">Kingdonia uniflora</name>
    <dbReference type="NCBI Taxonomy" id="39325"/>
    <lineage>
        <taxon>Eukaryota</taxon>
        <taxon>Viridiplantae</taxon>
        <taxon>Streptophyta</taxon>
        <taxon>Embryophyta</taxon>
        <taxon>Tracheophyta</taxon>
        <taxon>Spermatophyta</taxon>
        <taxon>Magnoliopsida</taxon>
        <taxon>Ranunculales</taxon>
        <taxon>Circaeasteraceae</taxon>
        <taxon>Kingdonia</taxon>
    </lineage>
</organism>
<evidence type="ECO:0000313" key="13">
    <source>
        <dbReference type="Proteomes" id="UP000541444"/>
    </source>
</evidence>
<evidence type="ECO:0000259" key="11">
    <source>
        <dbReference type="PROSITE" id="PS50142"/>
    </source>
</evidence>
<evidence type="ECO:0000256" key="3">
    <source>
        <dbReference type="ARBA" id="ARBA00022722"/>
    </source>
</evidence>
<dbReference type="PANTHER" id="PTHR14950">
    <property type="entry name" value="DICER-RELATED"/>
    <property type="match status" value="1"/>
</dbReference>
<dbReference type="GO" id="GO:0046872">
    <property type="term" value="F:metal ion binding"/>
    <property type="evidence" value="ECO:0007669"/>
    <property type="project" value="UniProtKB-KW"/>
</dbReference>
<dbReference type="OrthoDB" id="416741at2759"/>
<evidence type="ECO:0000256" key="8">
    <source>
        <dbReference type="ARBA" id="ARBA00022884"/>
    </source>
</evidence>
<dbReference type="GO" id="GO:0003723">
    <property type="term" value="F:RNA binding"/>
    <property type="evidence" value="ECO:0007669"/>
    <property type="project" value="UniProtKB-UniRule"/>
</dbReference>
<keyword evidence="5" id="KW-0255">Endonuclease</keyword>
<evidence type="ECO:0000313" key="12">
    <source>
        <dbReference type="EMBL" id="KAF6169265.1"/>
    </source>
</evidence>
<keyword evidence="6" id="KW-0378">Hydrolase</keyword>
<comment type="cofactor">
    <cofactor evidence="1">
        <name>Mn(2+)</name>
        <dbReference type="ChEBI" id="CHEBI:29035"/>
    </cofactor>
</comment>
<keyword evidence="3" id="KW-0540">Nuclease</keyword>
<reference evidence="12 13" key="1">
    <citation type="journal article" date="2020" name="IScience">
        <title>Genome Sequencing of the Endangered Kingdonia uniflora (Circaeasteraceae, Ranunculales) Reveals Potential Mechanisms of Evolutionary Specialization.</title>
        <authorList>
            <person name="Sun Y."/>
            <person name="Deng T."/>
            <person name="Zhang A."/>
            <person name="Moore M.J."/>
            <person name="Landis J.B."/>
            <person name="Lin N."/>
            <person name="Zhang H."/>
            <person name="Zhang X."/>
            <person name="Huang J."/>
            <person name="Zhang X."/>
            <person name="Sun H."/>
            <person name="Wang H."/>
        </authorList>
    </citation>
    <scope>NUCLEOTIDE SEQUENCE [LARGE SCALE GENOMIC DNA]</scope>
    <source>
        <strain evidence="12">TB1705</strain>
        <tissue evidence="12">Leaf</tissue>
    </source>
</reference>
<accession>A0A7J7NPZ6</accession>
<evidence type="ECO:0000256" key="9">
    <source>
        <dbReference type="PROSITE-ProRule" id="PRU00266"/>
    </source>
</evidence>
<dbReference type="AlphaFoldDB" id="A0A7J7NPZ6"/>
<dbReference type="Pfam" id="PF00636">
    <property type="entry name" value="Ribonuclease_3"/>
    <property type="match status" value="1"/>
</dbReference>
<comment type="caution">
    <text evidence="12">The sequence shown here is derived from an EMBL/GenBank/DDBJ whole genome shotgun (WGS) entry which is preliminary data.</text>
</comment>
<keyword evidence="13" id="KW-1185">Reference proteome</keyword>
<dbReference type="PANTHER" id="PTHR14950:SF49">
    <property type="entry name" value="RIBONUCLEASE 3-LIKE PROTEIN 2-RELATED"/>
    <property type="match status" value="1"/>
</dbReference>
<evidence type="ECO:0000256" key="2">
    <source>
        <dbReference type="ARBA" id="ARBA00001946"/>
    </source>
</evidence>